<organism evidence="2 3">
    <name type="scientific">Phototrophicus methaneseepsis</name>
    <dbReference type="NCBI Taxonomy" id="2710758"/>
    <lineage>
        <taxon>Bacteria</taxon>
        <taxon>Bacillati</taxon>
        <taxon>Chloroflexota</taxon>
        <taxon>Candidatus Thermofontia</taxon>
        <taxon>Phototrophicales</taxon>
        <taxon>Phototrophicaceae</taxon>
        <taxon>Phototrophicus</taxon>
    </lineage>
</organism>
<evidence type="ECO:0000313" key="2">
    <source>
        <dbReference type="EMBL" id="QPC83159.1"/>
    </source>
</evidence>
<keyword evidence="1" id="KW-0732">Signal</keyword>
<dbReference type="KEGG" id="pmet:G4Y79_01935"/>
<sequence>MSRNSSKTMIILVVTIALIAISAFVVSAQDDTPPTVPYGHGWMHNQDNANWGPGMMMGGHGMMGNSFGQGMMWGDGEPMMLAVAEALGLEPDTLFTALQEGQTLAEIAETQGVDLDTVYDAMFVEAEAHMTALVEAGTITQEQADEHLSWMRENIATMPMFSGNGFGPCMGEQAGFGMMGNRHGHGMSGN</sequence>
<dbReference type="EMBL" id="CP062983">
    <property type="protein sequence ID" value="QPC83159.1"/>
    <property type="molecule type" value="Genomic_DNA"/>
</dbReference>
<reference evidence="2 3" key="1">
    <citation type="submission" date="2020-02" db="EMBL/GenBank/DDBJ databases">
        <authorList>
            <person name="Zheng R.K."/>
            <person name="Sun C.M."/>
        </authorList>
    </citation>
    <scope>NUCLEOTIDE SEQUENCE [LARGE SCALE GENOMIC DNA]</scope>
    <source>
        <strain evidence="3">rifampicinis</strain>
    </source>
</reference>
<protein>
    <recommendedName>
        <fullName evidence="4">DUF2680 domain-containing protein</fullName>
    </recommendedName>
</protein>
<dbReference type="AlphaFoldDB" id="A0A7S8IF53"/>
<proteinExistence type="predicted"/>
<gene>
    <name evidence="2" type="ORF">G4Y79_01935</name>
</gene>
<accession>A0A7S8IF53</accession>
<evidence type="ECO:0000313" key="3">
    <source>
        <dbReference type="Proteomes" id="UP000594468"/>
    </source>
</evidence>
<feature type="chain" id="PRO_5032968749" description="DUF2680 domain-containing protein" evidence="1">
    <location>
        <begin position="29"/>
        <end position="190"/>
    </location>
</feature>
<dbReference type="RefSeq" id="WP_195171228.1">
    <property type="nucleotide sequence ID" value="NZ_CP062983.1"/>
</dbReference>
<feature type="signal peptide" evidence="1">
    <location>
        <begin position="1"/>
        <end position="28"/>
    </location>
</feature>
<keyword evidence="3" id="KW-1185">Reference proteome</keyword>
<evidence type="ECO:0000256" key="1">
    <source>
        <dbReference type="SAM" id="SignalP"/>
    </source>
</evidence>
<evidence type="ECO:0008006" key="4">
    <source>
        <dbReference type="Google" id="ProtNLM"/>
    </source>
</evidence>
<name>A0A7S8IF53_9CHLR</name>
<dbReference type="Proteomes" id="UP000594468">
    <property type="component" value="Chromosome"/>
</dbReference>